<dbReference type="InterPro" id="IPR001261">
    <property type="entry name" value="ArgE/DapE_CS"/>
</dbReference>
<comment type="similarity">
    <text evidence="4">Belongs to the peptidase M20A family.</text>
</comment>
<evidence type="ECO:0000256" key="5">
    <source>
        <dbReference type="ARBA" id="ARBA00011921"/>
    </source>
</evidence>
<keyword evidence="9" id="KW-0862">Zinc</keyword>
<keyword evidence="7" id="KW-0479">Metal-binding</keyword>
<name>A0A537M0P7_9BACT</name>
<protein>
    <recommendedName>
        <fullName evidence="6">Probable succinyl-diaminopimelate desuccinylase</fullName>
        <ecNumber evidence="5">3.5.1.18</ecNumber>
    </recommendedName>
</protein>
<sequence length="395" mass="41325">MAERGLIRVDAAARAGLLETLVAIPSVNPTLVSGGAGEVEVARCLARECARLGMAVATEDVAPGRPNVVAVLPGVDPTRGRSLMLNGHTDTVGAAGMAAPFTPVRRGERLHGRGASDMKAGLAAMVGAVAAVLAAGIRPRGDVLLTFAVDEEDASIGTARIARTRRADAAIVTEPTGLRICVAHKGFVWAAIRTQGRAAHGSDHAAGIDAILRMGRVLQAVERLDRDVLPRRSHPLLGRPSVHASVITGGEGPSTYPPSCTLVLERRTLPDETADKVREELEALLRGLREEDPRFRATLDVTLARPGLEVDRDAAVVRSLHDAVTRRVGTPPEYVGLSAWFDAALLVEAGIPAVIFGPSGGGWHAEEEYVELPSVASCAGILAQTIVDFCGAPAV</sequence>
<gene>
    <name evidence="13" type="ORF">E6H02_04540</name>
</gene>
<comment type="pathway">
    <text evidence="3">Amino-acid biosynthesis; L-lysine biosynthesis via DAP pathway; LL-2,6-diaminopimelate from (S)-tetrahydrodipicolinate (succinylase route): step 3/3.</text>
</comment>
<evidence type="ECO:0000259" key="12">
    <source>
        <dbReference type="Pfam" id="PF07687"/>
    </source>
</evidence>
<comment type="caution">
    <text evidence="13">The sequence shown here is derived from an EMBL/GenBank/DDBJ whole genome shotgun (WGS) entry which is preliminary data.</text>
</comment>
<dbReference type="EMBL" id="VBAM01000143">
    <property type="protein sequence ID" value="TMJ13825.1"/>
    <property type="molecule type" value="Genomic_DNA"/>
</dbReference>
<comment type="cofactor">
    <cofactor evidence="1">
        <name>Co(2+)</name>
        <dbReference type="ChEBI" id="CHEBI:48828"/>
    </cofactor>
</comment>
<dbReference type="InterPro" id="IPR050072">
    <property type="entry name" value="Peptidase_M20A"/>
</dbReference>
<keyword evidence="10" id="KW-0170">Cobalt</keyword>
<evidence type="ECO:0000256" key="9">
    <source>
        <dbReference type="ARBA" id="ARBA00022833"/>
    </source>
</evidence>
<evidence type="ECO:0000256" key="4">
    <source>
        <dbReference type="ARBA" id="ARBA00006247"/>
    </source>
</evidence>
<dbReference type="InterPro" id="IPR010182">
    <property type="entry name" value="ArgE/DapE"/>
</dbReference>
<dbReference type="SUPFAM" id="SSF55031">
    <property type="entry name" value="Bacterial exopeptidase dimerisation domain"/>
    <property type="match status" value="1"/>
</dbReference>
<dbReference type="Pfam" id="PF01546">
    <property type="entry name" value="Peptidase_M20"/>
    <property type="match status" value="1"/>
</dbReference>
<dbReference type="GO" id="GO:0009014">
    <property type="term" value="F:succinyl-diaminopimelate desuccinylase activity"/>
    <property type="evidence" value="ECO:0007669"/>
    <property type="project" value="UniProtKB-EC"/>
</dbReference>
<dbReference type="AlphaFoldDB" id="A0A537M0P7"/>
<dbReference type="PANTHER" id="PTHR43808:SF25">
    <property type="entry name" value="PEPTIDASE M20 DIMERISATION DOMAIN-CONTAINING PROTEIN"/>
    <property type="match status" value="1"/>
</dbReference>
<proteinExistence type="inferred from homology"/>
<dbReference type="InterPro" id="IPR011650">
    <property type="entry name" value="Peptidase_M20_dimer"/>
</dbReference>
<evidence type="ECO:0000256" key="1">
    <source>
        <dbReference type="ARBA" id="ARBA00001941"/>
    </source>
</evidence>
<dbReference type="NCBIfam" id="TIGR01910">
    <property type="entry name" value="DapE-ArgE"/>
    <property type="match status" value="1"/>
</dbReference>
<evidence type="ECO:0000256" key="7">
    <source>
        <dbReference type="ARBA" id="ARBA00022723"/>
    </source>
</evidence>
<dbReference type="PROSITE" id="PS00758">
    <property type="entry name" value="ARGE_DAPE_CPG2_1"/>
    <property type="match status" value="1"/>
</dbReference>
<dbReference type="InterPro" id="IPR002933">
    <property type="entry name" value="Peptidase_M20"/>
</dbReference>
<dbReference type="EC" id="3.5.1.18" evidence="5"/>
<evidence type="ECO:0000313" key="13">
    <source>
        <dbReference type="EMBL" id="TMJ13825.1"/>
    </source>
</evidence>
<feature type="domain" description="Peptidase M20 dimerisation" evidence="12">
    <location>
        <begin position="182"/>
        <end position="287"/>
    </location>
</feature>
<dbReference type="PANTHER" id="PTHR43808">
    <property type="entry name" value="ACETYLORNITHINE DEACETYLASE"/>
    <property type="match status" value="1"/>
</dbReference>
<dbReference type="Gene3D" id="3.30.70.360">
    <property type="match status" value="1"/>
</dbReference>
<dbReference type="UniPathway" id="UPA00034">
    <property type="reaction ID" value="UER00021"/>
</dbReference>
<dbReference type="InterPro" id="IPR036264">
    <property type="entry name" value="Bact_exopeptidase_dim_dom"/>
</dbReference>
<dbReference type="GO" id="GO:0046872">
    <property type="term" value="F:metal ion binding"/>
    <property type="evidence" value="ECO:0007669"/>
    <property type="project" value="UniProtKB-KW"/>
</dbReference>
<comment type="catalytic activity">
    <reaction evidence="11">
        <text>N-succinyl-(2S,6S)-2,6-diaminopimelate + H2O = (2S,6S)-2,6-diaminopimelate + succinate</text>
        <dbReference type="Rhea" id="RHEA:22608"/>
        <dbReference type="ChEBI" id="CHEBI:15377"/>
        <dbReference type="ChEBI" id="CHEBI:30031"/>
        <dbReference type="ChEBI" id="CHEBI:57609"/>
        <dbReference type="ChEBI" id="CHEBI:58087"/>
        <dbReference type="EC" id="3.5.1.18"/>
    </reaction>
</comment>
<evidence type="ECO:0000256" key="10">
    <source>
        <dbReference type="ARBA" id="ARBA00023285"/>
    </source>
</evidence>
<evidence type="ECO:0000256" key="11">
    <source>
        <dbReference type="ARBA" id="ARBA00051301"/>
    </source>
</evidence>
<evidence type="ECO:0000313" key="14">
    <source>
        <dbReference type="Proteomes" id="UP000320393"/>
    </source>
</evidence>
<evidence type="ECO:0000256" key="2">
    <source>
        <dbReference type="ARBA" id="ARBA00001947"/>
    </source>
</evidence>
<accession>A0A537M0P7</accession>
<evidence type="ECO:0000256" key="8">
    <source>
        <dbReference type="ARBA" id="ARBA00022801"/>
    </source>
</evidence>
<dbReference type="GO" id="GO:0009089">
    <property type="term" value="P:lysine biosynthetic process via diaminopimelate"/>
    <property type="evidence" value="ECO:0007669"/>
    <property type="project" value="UniProtKB-UniPathway"/>
</dbReference>
<evidence type="ECO:0000256" key="6">
    <source>
        <dbReference type="ARBA" id="ARBA00016853"/>
    </source>
</evidence>
<keyword evidence="8" id="KW-0378">Hydrolase</keyword>
<comment type="cofactor">
    <cofactor evidence="2">
        <name>Zn(2+)</name>
        <dbReference type="ChEBI" id="CHEBI:29105"/>
    </cofactor>
</comment>
<dbReference type="Proteomes" id="UP000320393">
    <property type="component" value="Unassembled WGS sequence"/>
</dbReference>
<organism evidence="13 14">
    <name type="scientific">Candidatus Segetimicrobium genomatis</name>
    <dbReference type="NCBI Taxonomy" id="2569760"/>
    <lineage>
        <taxon>Bacteria</taxon>
        <taxon>Bacillati</taxon>
        <taxon>Candidatus Sysuimicrobiota</taxon>
        <taxon>Candidatus Sysuimicrobiia</taxon>
        <taxon>Candidatus Sysuimicrobiales</taxon>
        <taxon>Candidatus Segetimicrobiaceae</taxon>
        <taxon>Candidatus Segetimicrobium</taxon>
    </lineage>
</organism>
<dbReference type="Gene3D" id="3.40.630.10">
    <property type="entry name" value="Zn peptidases"/>
    <property type="match status" value="1"/>
</dbReference>
<reference evidence="13 14" key="1">
    <citation type="journal article" date="2019" name="Nat. Microbiol.">
        <title>Mediterranean grassland soil C-N compound turnover is dependent on rainfall and depth, and is mediated by genomically divergent microorganisms.</title>
        <authorList>
            <person name="Diamond S."/>
            <person name="Andeer P.F."/>
            <person name="Li Z."/>
            <person name="Crits-Christoph A."/>
            <person name="Burstein D."/>
            <person name="Anantharaman K."/>
            <person name="Lane K.R."/>
            <person name="Thomas B.C."/>
            <person name="Pan C."/>
            <person name="Northen T.R."/>
            <person name="Banfield J.F."/>
        </authorList>
    </citation>
    <scope>NUCLEOTIDE SEQUENCE [LARGE SCALE GENOMIC DNA]</scope>
    <source>
        <strain evidence="13">NP_5</strain>
    </source>
</reference>
<dbReference type="Pfam" id="PF07687">
    <property type="entry name" value="M20_dimer"/>
    <property type="match status" value="1"/>
</dbReference>
<dbReference type="SUPFAM" id="SSF53187">
    <property type="entry name" value="Zn-dependent exopeptidases"/>
    <property type="match status" value="1"/>
</dbReference>
<evidence type="ECO:0000256" key="3">
    <source>
        <dbReference type="ARBA" id="ARBA00005130"/>
    </source>
</evidence>